<dbReference type="EMBL" id="PQXO01000285">
    <property type="protein sequence ID" value="TGO86662.1"/>
    <property type="molecule type" value="Genomic_DNA"/>
</dbReference>
<reference evidence="1 2" key="1">
    <citation type="submission" date="2017-12" db="EMBL/GenBank/DDBJ databases">
        <title>Comparative genomics of Botrytis spp.</title>
        <authorList>
            <person name="Valero-Jimenez C.A."/>
            <person name="Tapia P."/>
            <person name="Veloso J."/>
            <person name="Silva-Moreno E."/>
            <person name="Staats M."/>
            <person name="Valdes J.H."/>
            <person name="Van Kan J.A.L."/>
        </authorList>
    </citation>
    <scope>NUCLEOTIDE SEQUENCE [LARGE SCALE GENOMIC DNA]</scope>
    <source>
        <strain evidence="1 2">MUCL3349</strain>
    </source>
</reference>
<gene>
    <name evidence="1" type="ORF">BPOR_0286g00120</name>
</gene>
<evidence type="ECO:0000313" key="2">
    <source>
        <dbReference type="Proteomes" id="UP000297280"/>
    </source>
</evidence>
<sequence length="186" mass="21568">MLQGISKHPRWCHSENAYLASIIMHTIDGKEERRRIESVIVRMTIEQAKHHIGGVAFAQDPWPIRTYTIGTIRQRRRRIFNTRKAADRRGVENSAKKHAKKTAQKLQQQIERFIVPSGDSIASYDFNIEMLLEWQQEVEEMMAPLKQKWAEEDRAKAAQYQSAVTAADEILGADFWTQSQEDADME</sequence>
<comment type="caution">
    <text evidence="1">The sequence shown here is derived from an EMBL/GenBank/DDBJ whole genome shotgun (WGS) entry which is preliminary data.</text>
</comment>
<accession>A0A4Z1KQ90</accession>
<protein>
    <submittedName>
        <fullName evidence="1">Uncharacterized protein</fullName>
    </submittedName>
</protein>
<organism evidence="1 2">
    <name type="scientific">Botrytis porri</name>
    <dbReference type="NCBI Taxonomy" id="87229"/>
    <lineage>
        <taxon>Eukaryota</taxon>
        <taxon>Fungi</taxon>
        <taxon>Dikarya</taxon>
        <taxon>Ascomycota</taxon>
        <taxon>Pezizomycotina</taxon>
        <taxon>Leotiomycetes</taxon>
        <taxon>Helotiales</taxon>
        <taxon>Sclerotiniaceae</taxon>
        <taxon>Botrytis</taxon>
    </lineage>
</organism>
<proteinExistence type="predicted"/>
<dbReference type="AlphaFoldDB" id="A0A4Z1KQ90"/>
<keyword evidence="2" id="KW-1185">Reference proteome</keyword>
<name>A0A4Z1KQ90_9HELO</name>
<dbReference type="Proteomes" id="UP000297280">
    <property type="component" value="Unassembled WGS sequence"/>
</dbReference>
<evidence type="ECO:0000313" key="1">
    <source>
        <dbReference type="EMBL" id="TGO86662.1"/>
    </source>
</evidence>